<reference evidence="4 5" key="1">
    <citation type="submission" date="2017-07" db="EMBL/GenBank/DDBJ databases">
        <title>First draft Genome Sequence of Nocardia cerradoensis isolated from human infection.</title>
        <authorList>
            <person name="Carrasco G."/>
        </authorList>
    </citation>
    <scope>NUCLEOTIDE SEQUENCE [LARGE SCALE GENOMIC DNA]</scope>
    <source>
        <strain evidence="4 5">CNM20130759</strain>
    </source>
</reference>
<dbReference type="InterPro" id="IPR058881">
    <property type="entry name" value="PglZ_2nd"/>
</dbReference>
<evidence type="ECO:0000259" key="1">
    <source>
        <dbReference type="Pfam" id="PF25861"/>
    </source>
</evidence>
<dbReference type="Pfam" id="PF25861">
    <property type="entry name" value="PglZ_2nd"/>
    <property type="match status" value="1"/>
</dbReference>
<evidence type="ECO:0000313" key="5">
    <source>
        <dbReference type="Proteomes" id="UP000215506"/>
    </source>
</evidence>
<comment type="caution">
    <text evidence="4">The sequence shown here is derived from an EMBL/GenBank/DDBJ whole genome shotgun (WGS) entry which is preliminary data.</text>
</comment>
<dbReference type="Proteomes" id="UP000215506">
    <property type="component" value="Unassembled WGS sequence"/>
</dbReference>
<feature type="domain" description="Alkaline phosphatase-like protein PglZ N-terminal" evidence="2">
    <location>
        <begin position="15"/>
        <end position="118"/>
    </location>
</feature>
<dbReference type="RefSeq" id="WP_039783853.1">
    <property type="nucleotide sequence ID" value="NZ_JAAXOR010000002.1"/>
</dbReference>
<protein>
    <submittedName>
        <fullName evidence="4">Uncharacterized protein</fullName>
    </submittedName>
</protein>
<sequence>MTATVAGAMRLSRTTVAQYLAANHKLTEILTAPQGNITILLRGEPVWDGDPVLALSDGRAVRVEAAPSPLAVHEQILAHARDINPEPRVLVVITDVEEHDLDPAILARVHRAHIYVVDQWDIVRETFGTKEIDPMLRRITWVCEALLDASGARRWPAALAGDVLSRTPTLAALAARRLDLGDVGDRIDARSLLIWSQRPGHPQLLLDLRGPERDGLIEFLSETDQSGPTGRILTTLAVNGHGDEAVAYGLLCAALWRHAAPNNPVYQARGRVERWLGEGFPIKGEALDSVLSSFGAVCEDYISDLLTRARTETDPGDEADEHARQARKITDTVLSRADAIARQFGALEAASSSPILAVGLEARITAAGNALGRGRLESIDRAVTDLRNHKLAPDHHVRIQRIRMAQRLTRWLATAPDPTIDTVAAAIDRQMRDTAWADRALDALEAGGDDDPAVRIAYQDIATKVRAVRREFDREFATVLAQWTASGSAPGSMLTVETFLHRVVRPLAATRRVMLIVIDGMSSAIATELAGELRKSFAEYDPLPGDKHVRRRSMVAALPSLTAVSRTSLFAGTLMKGDQKDEARLFPAHRFWGAKQAEVFHKHDLRSAAGDRFGSDLLNALANPDKHIAVVLNTIDDRLAKELKLDDAAWQTREVGDLRALVASAAARDMAVLITSDHGHVIDRHGRACDGAGVASARHRVPTSAHDRLDDSEIALRGPRVVWPEPGASIVALWDADSRYTAQKAGYHGGASLAEMTIPVLAFLPFESDPGDWQELGSGQQPKWWIDDAEETLDVPEQKAVTERAKRASTKARELASDQITLDLVVPEADRPAQQALGSADALIKDLLNSDTFAAQLETLARKPAAGKLEKAIRALLDGPQTTTALAQRIGELPSRARSFAAVLTQLLNVDGQQVLETHSDGRTLRLHVGLLHEQFGLR</sequence>
<dbReference type="InterPro" id="IPR017850">
    <property type="entry name" value="Alkaline_phosphatase_core_sf"/>
</dbReference>
<dbReference type="InterPro" id="IPR058882">
    <property type="entry name" value="PglZ_C"/>
</dbReference>
<dbReference type="Pfam" id="PF08665">
    <property type="entry name" value="PglZ"/>
    <property type="match status" value="1"/>
</dbReference>
<dbReference type="NCBIfam" id="NF033446">
    <property type="entry name" value="BREX_PglZ_2"/>
    <property type="match status" value="1"/>
</dbReference>
<dbReference type="AlphaFoldDB" id="A0A231H5A1"/>
<dbReference type="InterPro" id="IPR047992">
    <property type="entry name" value="BREX_PglZ"/>
</dbReference>
<keyword evidence="5" id="KW-1185">Reference proteome</keyword>
<name>A0A231H5A1_9NOCA</name>
<proteinExistence type="predicted"/>
<gene>
    <name evidence="4" type="ORF">B7C42_03544</name>
</gene>
<evidence type="ECO:0000259" key="2">
    <source>
        <dbReference type="Pfam" id="PF25862"/>
    </source>
</evidence>
<feature type="domain" description="Alkaline phosphatase-like protein PglZ C-terminal" evidence="3">
    <location>
        <begin position="840"/>
        <end position="937"/>
    </location>
</feature>
<dbReference type="EMBL" id="NGAF01000007">
    <property type="protein sequence ID" value="OXR43988.1"/>
    <property type="molecule type" value="Genomic_DNA"/>
</dbReference>
<organism evidence="4 5">
    <name type="scientific">Nocardia cerradoensis</name>
    <dbReference type="NCBI Taxonomy" id="85688"/>
    <lineage>
        <taxon>Bacteria</taxon>
        <taxon>Bacillati</taxon>
        <taxon>Actinomycetota</taxon>
        <taxon>Actinomycetes</taxon>
        <taxon>Mycobacteriales</taxon>
        <taxon>Nocardiaceae</taxon>
        <taxon>Nocardia</taxon>
    </lineage>
</organism>
<dbReference type="SUPFAM" id="SSF53649">
    <property type="entry name" value="Alkaline phosphatase-like"/>
    <property type="match status" value="1"/>
</dbReference>
<evidence type="ECO:0000259" key="3">
    <source>
        <dbReference type="Pfam" id="PF25863"/>
    </source>
</evidence>
<evidence type="ECO:0000313" key="4">
    <source>
        <dbReference type="EMBL" id="OXR43988.1"/>
    </source>
</evidence>
<feature type="domain" description="Alkaline phosphatase-like protein PglZ second" evidence="1">
    <location>
        <begin position="188"/>
        <end position="354"/>
    </location>
</feature>
<accession>A0A231H5A1</accession>
<dbReference type="Pfam" id="PF25863">
    <property type="entry name" value="PglZ_C"/>
    <property type="match status" value="1"/>
</dbReference>
<dbReference type="InterPro" id="IPR058880">
    <property type="entry name" value="PglZ_N"/>
</dbReference>
<dbReference type="Pfam" id="PF25862">
    <property type="entry name" value="PglZ_1st"/>
    <property type="match status" value="1"/>
</dbReference>